<feature type="transmembrane region" description="Helical" evidence="5">
    <location>
        <begin position="416"/>
        <end position="434"/>
    </location>
</feature>
<evidence type="ECO:0000256" key="5">
    <source>
        <dbReference type="SAM" id="Phobius"/>
    </source>
</evidence>
<gene>
    <name evidence="7" type="ORF">QEH59_15100</name>
</gene>
<comment type="subcellular location">
    <subcellularLocation>
        <location evidence="1">Membrane</location>
        <topology evidence="1">Multi-pass membrane protein</topology>
    </subcellularLocation>
</comment>
<dbReference type="Proteomes" id="UP001243717">
    <property type="component" value="Unassembled WGS sequence"/>
</dbReference>
<protein>
    <submittedName>
        <fullName evidence="7">O-antigen ligase family protein</fullName>
    </submittedName>
</protein>
<feature type="transmembrane region" description="Helical" evidence="5">
    <location>
        <begin position="143"/>
        <end position="166"/>
    </location>
</feature>
<name>A0ABU1AQ86_9BACT</name>
<feature type="domain" description="O-antigen ligase-related" evidence="6">
    <location>
        <begin position="227"/>
        <end position="396"/>
    </location>
</feature>
<dbReference type="PANTHER" id="PTHR37422">
    <property type="entry name" value="TEICHURONIC ACID BIOSYNTHESIS PROTEIN TUAE"/>
    <property type="match status" value="1"/>
</dbReference>
<organism evidence="7 8">
    <name type="scientific">Thalassobacterium sedimentorum</name>
    <dbReference type="NCBI Taxonomy" id="3041258"/>
    <lineage>
        <taxon>Bacteria</taxon>
        <taxon>Pseudomonadati</taxon>
        <taxon>Verrucomicrobiota</taxon>
        <taxon>Opitutia</taxon>
        <taxon>Puniceicoccales</taxon>
        <taxon>Coraliomargaritaceae</taxon>
        <taxon>Thalassobacterium</taxon>
    </lineage>
</organism>
<dbReference type="InterPro" id="IPR007016">
    <property type="entry name" value="O-antigen_ligase-rel_domated"/>
</dbReference>
<feature type="transmembrane region" description="Helical" evidence="5">
    <location>
        <begin position="383"/>
        <end position="404"/>
    </location>
</feature>
<proteinExistence type="predicted"/>
<keyword evidence="8" id="KW-1185">Reference proteome</keyword>
<feature type="transmembrane region" description="Helical" evidence="5">
    <location>
        <begin position="244"/>
        <end position="264"/>
    </location>
</feature>
<reference evidence="7 8" key="1">
    <citation type="submission" date="2023-04" db="EMBL/GenBank/DDBJ databases">
        <title>A novel bacteria isolated from coastal sediment.</title>
        <authorList>
            <person name="Liu X.-J."/>
            <person name="Du Z.-J."/>
        </authorList>
    </citation>
    <scope>NUCLEOTIDE SEQUENCE [LARGE SCALE GENOMIC DNA]</scope>
    <source>
        <strain evidence="7 8">SDUM461004</strain>
    </source>
</reference>
<evidence type="ECO:0000256" key="4">
    <source>
        <dbReference type="ARBA" id="ARBA00023136"/>
    </source>
</evidence>
<dbReference type="PANTHER" id="PTHR37422:SF23">
    <property type="entry name" value="TEICHURONIC ACID BIOSYNTHESIS PROTEIN TUAE"/>
    <property type="match status" value="1"/>
</dbReference>
<evidence type="ECO:0000256" key="2">
    <source>
        <dbReference type="ARBA" id="ARBA00022692"/>
    </source>
</evidence>
<keyword evidence="2 5" id="KW-0812">Transmembrane</keyword>
<evidence type="ECO:0000259" key="6">
    <source>
        <dbReference type="Pfam" id="PF04932"/>
    </source>
</evidence>
<keyword evidence="4 5" id="KW-0472">Membrane</keyword>
<keyword evidence="3 5" id="KW-1133">Transmembrane helix</keyword>
<feature type="transmembrane region" description="Helical" evidence="5">
    <location>
        <begin position="58"/>
        <end position="76"/>
    </location>
</feature>
<comment type="caution">
    <text evidence="7">The sequence shown here is derived from an EMBL/GenBank/DDBJ whole genome shotgun (WGS) entry which is preliminary data.</text>
</comment>
<feature type="transmembrane region" description="Helical" evidence="5">
    <location>
        <begin position="221"/>
        <end position="238"/>
    </location>
</feature>
<dbReference type="GO" id="GO:0016874">
    <property type="term" value="F:ligase activity"/>
    <property type="evidence" value="ECO:0007669"/>
    <property type="project" value="UniProtKB-KW"/>
</dbReference>
<dbReference type="EMBL" id="JARXIC010000031">
    <property type="protein sequence ID" value="MDQ8195758.1"/>
    <property type="molecule type" value="Genomic_DNA"/>
</dbReference>
<evidence type="ECO:0000256" key="3">
    <source>
        <dbReference type="ARBA" id="ARBA00022989"/>
    </source>
</evidence>
<dbReference type="Pfam" id="PF04932">
    <property type="entry name" value="Wzy_C"/>
    <property type="match status" value="1"/>
</dbReference>
<feature type="transmembrane region" description="Helical" evidence="5">
    <location>
        <begin position="186"/>
        <end position="205"/>
    </location>
</feature>
<evidence type="ECO:0000313" key="8">
    <source>
        <dbReference type="Proteomes" id="UP001243717"/>
    </source>
</evidence>
<evidence type="ECO:0000313" key="7">
    <source>
        <dbReference type="EMBL" id="MDQ8195758.1"/>
    </source>
</evidence>
<keyword evidence="7" id="KW-0436">Ligase</keyword>
<sequence length="465" mass="52987">MYLQTIILVLFAVWSLGGRMEGAITWIAALSWSSLLAFVLCPRRLAVFQKIWGSWQSYLPLLAWLILIFWLLLAPFNAQWRVITGLDGSVSLEPLVYFSGLPAALVEARCREYGLLLSGLMVQAMVLWHFLERSDLRPLLTVIAWNSIIAAAVGVFFKLAAAEKILGLAEPVTGSFFASFRYHNHWTAFALLSLGQCLSLGAYWYRRGQRNVDVRRKRPDLIWFSGLLLLSLTLPLTAARAGVLFLVLFWLGLACWFLVGGRRASNTADLTAPRRYWTILIPCFAIVMVIFSIWGARQGLLPEWRQTRTQLEQVQNQKYEDLDHPRTDSWGDCWRMLQDSPVWGWGPGSHLYLYQLYAREEYRYESGVVKHIKEFAHNDLMQFLAELGAVGLLLLLLPPAMLFLRYSHGLWRSAQGLALFFPCVLILMLASFEFPFSNPAVLTLYFVQATLAFKYACNAGRGRWA</sequence>
<dbReference type="RefSeq" id="WP_308986208.1">
    <property type="nucleotide sequence ID" value="NZ_JARXIC010000031.1"/>
</dbReference>
<accession>A0ABU1AQ86</accession>
<feature type="transmembrane region" description="Helical" evidence="5">
    <location>
        <begin position="276"/>
        <end position="296"/>
    </location>
</feature>
<evidence type="ECO:0000256" key="1">
    <source>
        <dbReference type="ARBA" id="ARBA00004141"/>
    </source>
</evidence>
<dbReference type="InterPro" id="IPR051533">
    <property type="entry name" value="WaaL-like"/>
</dbReference>